<sequence>MRGLFVTGTDTGVGKTTVTAALAWGLRERGLEVGVMKPVETGVPAGAAWPPDAALLAEAAGAADPRDLVVPAHYPDPLAPWIAARRSGQPVPWDHLLEAAAALAARHPRLLVEGAGGLAVPLDATRTMADLAGALGLPLLVVARAGLGTINHTLLTLDYARARGLAVAGVVFNGFRGSDPAEADNPAAVAELTGVPVLGRLPQLPPGAGRLYARLSAHLDWEALAGPPGPLGERPG</sequence>
<dbReference type="GO" id="GO:0004141">
    <property type="term" value="F:dethiobiotin synthase activity"/>
    <property type="evidence" value="ECO:0007669"/>
    <property type="project" value="UniProtKB-UniRule"/>
</dbReference>
<comment type="caution">
    <text evidence="1">Lacks conserved residue(s) required for the propagation of feature annotation.</text>
</comment>
<feature type="active site" evidence="1">
    <location>
        <position position="37"/>
    </location>
</feature>
<keyword evidence="1" id="KW-0547">Nucleotide-binding</keyword>
<dbReference type="Pfam" id="PF13500">
    <property type="entry name" value="AAA_26"/>
    <property type="match status" value="1"/>
</dbReference>
<accession>A0A6F8ZK30</accession>
<comment type="subunit">
    <text evidence="1">Homodimer.</text>
</comment>
<dbReference type="GO" id="GO:0005829">
    <property type="term" value="C:cytosol"/>
    <property type="evidence" value="ECO:0007669"/>
    <property type="project" value="TreeGrafter"/>
</dbReference>
<keyword evidence="1" id="KW-0067">ATP-binding</keyword>
<feature type="binding site" evidence="1">
    <location>
        <position position="113"/>
    </location>
    <ligand>
        <name>Mg(2+)</name>
        <dbReference type="ChEBI" id="CHEBI:18420"/>
    </ligand>
</feature>
<comment type="subcellular location">
    <subcellularLocation>
        <location evidence="1">Cytoplasm</location>
    </subcellularLocation>
</comment>
<dbReference type="NCBIfam" id="TIGR00347">
    <property type="entry name" value="bioD"/>
    <property type="match status" value="1"/>
</dbReference>
<feature type="binding site" evidence="1">
    <location>
        <position position="52"/>
    </location>
    <ligand>
        <name>ATP</name>
        <dbReference type="ChEBI" id="CHEBI:30616"/>
    </ligand>
</feature>
<keyword evidence="1" id="KW-0460">Magnesium</keyword>
<comment type="similarity">
    <text evidence="1">Belongs to the dethiobiotin synthetase family.</text>
</comment>
<feature type="binding site" evidence="1">
    <location>
        <begin position="12"/>
        <end position="17"/>
    </location>
    <ligand>
        <name>ATP</name>
        <dbReference type="ChEBI" id="CHEBI:30616"/>
    </ligand>
</feature>
<dbReference type="GO" id="GO:0000287">
    <property type="term" value="F:magnesium ion binding"/>
    <property type="evidence" value="ECO:0007669"/>
    <property type="project" value="UniProtKB-UniRule"/>
</dbReference>
<dbReference type="UniPathway" id="UPA00078">
    <property type="reaction ID" value="UER00161"/>
</dbReference>
<evidence type="ECO:0000313" key="2">
    <source>
        <dbReference type="EMBL" id="CAB1130026.1"/>
    </source>
</evidence>
<dbReference type="KEGG" id="hfv:R50_2534"/>
<reference evidence="2 3" key="1">
    <citation type="submission" date="2020-02" db="EMBL/GenBank/DDBJ databases">
        <authorList>
            <person name="Hogendoorn C."/>
        </authorList>
    </citation>
    <scope>NUCLEOTIDE SEQUENCE [LARGE SCALE GENOMIC DNA]</scope>
    <source>
        <strain evidence="2">R501</strain>
    </source>
</reference>
<evidence type="ECO:0000256" key="1">
    <source>
        <dbReference type="HAMAP-Rule" id="MF_00336"/>
    </source>
</evidence>
<dbReference type="PANTHER" id="PTHR43210:SF5">
    <property type="entry name" value="DETHIOBIOTIN SYNTHETASE"/>
    <property type="match status" value="1"/>
</dbReference>
<gene>
    <name evidence="1 2" type="primary">bioD</name>
    <name evidence="2" type="ORF">R50_2534</name>
</gene>
<comment type="cofactor">
    <cofactor evidence="1">
        <name>Mg(2+)</name>
        <dbReference type="ChEBI" id="CHEBI:18420"/>
    </cofactor>
</comment>
<keyword evidence="3" id="KW-1185">Reference proteome</keyword>
<dbReference type="EMBL" id="LR778114">
    <property type="protein sequence ID" value="CAB1130026.1"/>
    <property type="molecule type" value="Genomic_DNA"/>
</dbReference>
<feature type="binding site" evidence="1">
    <location>
        <position position="203"/>
    </location>
    <ligand>
        <name>ATP</name>
        <dbReference type="ChEBI" id="CHEBI:30616"/>
    </ligand>
</feature>
<feature type="binding site" evidence="1">
    <location>
        <position position="52"/>
    </location>
    <ligand>
        <name>Mg(2+)</name>
        <dbReference type="ChEBI" id="CHEBI:18420"/>
    </ligand>
</feature>
<evidence type="ECO:0000313" key="3">
    <source>
        <dbReference type="Proteomes" id="UP000503399"/>
    </source>
</evidence>
<dbReference type="HAMAP" id="MF_00336">
    <property type="entry name" value="BioD"/>
    <property type="match status" value="1"/>
</dbReference>
<dbReference type="PIRSF" id="PIRSF006755">
    <property type="entry name" value="DTB_synth"/>
    <property type="match status" value="1"/>
</dbReference>
<keyword evidence="1 2" id="KW-0436">Ligase</keyword>
<proteinExistence type="inferred from homology"/>
<dbReference type="InterPro" id="IPR027417">
    <property type="entry name" value="P-loop_NTPase"/>
</dbReference>
<keyword evidence="1" id="KW-0093">Biotin biosynthesis</keyword>
<organism evidence="2 3">
    <name type="scientific">Candidatus Hydrogenisulfobacillus filiaventi</name>
    <dbReference type="NCBI Taxonomy" id="2707344"/>
    <lineage>
        <taxon>Bacteria</taxon>
        <taxon>Bacillati</taxon>
        <taxon>Bacillota</taxon>
        <taxon>Clostridia</taxon>
        <taxon>Eubacteriales</taxon>
        <taxon>Clostridiales Family XVII. Incertae Sedis</taxon>
        <taxon>Candidatus Hydrogenisulfobacillus</taxon>
    </lineage>
</organism>
<keyword evidence="1" id="KW-0963">Cytoplasm</keyword>
<dbReference type="PANTHER" id="PTHR43210">
    <property type="entry name" value="DETHIOBIOTIN SYNTHETASE"/>
    <property type="match status" value="1"/>
</dbReference>
<feature type="binding site" evidence="1">
    <location>
        <position position="41"/>
    </location>
    <ligand>
        <name>substrate</name>
    </ligand>
</feature>
<feature type="binding site" evidence="1">
    <location>
        <position position="16"/>
    </location>
    <ligand>
        <name>Mg(2+)</name>
        <dbReference type="ChEBI" id="CHEBI:18420"/>
    </ligand>
</feature>
<dbReference type="GO" id="GO:0005524">
    <property type="term" value="F:ATP binding"/>
    <property type="evidence" value="ECO:0007669"/>
    <property type="project" value="UniProtKB-UniRule"/>
</dbReference>
<dbReference type="InterPro" id="IPR004472">
    <property type="entry name" value="DTB_synth_BioD"/>
</dbReference>
<protein>
    <recommendedName>
        <fullName evidence="1">ATP-dependent dethiobiotin synthetase BioD</fullName>
        <ecNumber evidence="1">6.3.3.3</ecNumber>
    </recommendedName>
    <alternativeName>
        <fullName evidence="1">DTB synthetase</fullName>
        <shortName evidence="1">DTBS</shortName>
    </alternativeName>
    <alternativeName>
        <fullName evidence="1">Dethiobiotin synthase</fullName>
    </alternativeName>
</protein>
<name>A0A6F8ZK30_9FIRM</name>
<comment type="catalytic activity">
    <reaction evidence="1">
        <text>(7R,8S)-7,8-diammoniononanoate + CO2 + ATP = (4R,5S)-dethiobiotin + ADP + phosphate + 3 H(+)</text>
        <dbReference type="Rhea" id="RHEA:15805"/>
        <dbReference type="ChEBI" id="CHEBI:15378"/>
        <dbReference type="ChEBI" id="CHEBI:16526"/>
        <dbReference type="ChEBI" id="CHEBI:30616"/>
        <dbReference type="ChEBI" id="CHEBI:43474"/>
        <dbReference type="ChEBI" id="CHEBI:149469"/>
        <dbReference type="ChEBI" id="CHEBI:149473"/>
        <dbReference type="ChEBI" id="CHEBI:456216"/>
        <dbReference type="EC" id="6.3.3.3"/>
    </reaction>
</comment>
<dbReference type="AlphaFoldDB" id="A0A6F8ZK30"/>
<dbReference type="EC" id="6.3.3.3" evidence="1"/>
<dbReference type="Gene3D" id="3.40.50.300">
    <property type="entry name" value="P-loop containing nucleotide triphosphate hydrolases"/>
    <property type="match status" value="1"/>
</dbReference>
<dbReference type="GO" id="GO:0009102">
    <property type="term" value="P:biotin biosynthetic process"/>
    <property type="evidence" value="ECO:0007669"/>
    <property type="project" value="UniProtKB-UniRule"/>
</dbReference>
<dbReference type="SUPFAM" id="SSF52540">
    <property type="entry name" value="P-loop containing nucleoside triphosphate hydrolases"/>
    <property type="match status" value="1"/>
</dbReference>
<feature type="binding site" evidence="1">
    <location>
        <begin position="113"/>
        <end position="116"/>
    </location>
    <ligand>
        <name>ATP</name>
        <dbReference type="ChEBI" id="CHEBI:30616"/>
    </ligand>
</feature>
<comment type="function">
    <text evidence="1">Catalyzes a mechanistically unusual reaction, the ATP-dependent insertion of CO2 between the N7 and N8 nitrogen atoms of 7,8-diaminopelargonic acid (DAPA, also called 7,8-diammoniononanoate) to form a ureido ring.</text>
</comment>
<dbReference type="CDD" id="cd03109">
    <property type="entry name" value="DTBS"/>
    <property type="match status" value="1"/>
</dbReference>
<dbReference type="Proteomes" id="UP000503399">
    <property type="component" value="Chromosome"/>
</dbReference>
<keyword evidence="1" id="KW-0479">Metal-binding</keyword>
<comment type="pathway">
    <text evidence="1">Cofactor biosynthesis; biotin biosynthesis; biotin from 7,8-diaminononanoate: step 1/2.</text>
</comment>